<feature type="domain" description="Pyridoxamine 5'-phosphate oxidase N-terminal" evidence="1">
    <location>
        <begin position="19"/>
        <end position="134"/>
    </location>
</feature>
<protein>
    <recommendedName>
        <fullName evidence="1">Pyridoxamine 5'-phosphate oxidase N-terminal domain-containing protein</fullName>
    </recommendedName>
</protein>
<dbReference type="Pfam" id="PF01243">
    <property type="entry name" value="PNPOx_N"/>
    <property type="match status" value="1"/>
</dbReference>
<organism evidence="2 3">
    <name type="scientific">Lacticaseibacillus nasuensis JCM 17158</name>
    <dbReference type="NCBI Taxonomy" id="1291734"/>
    <lineage>
        <taxon>Bacteria</taxon>
        <taxon>Bacillati</taxon>
        <taxon>Bacillota</taxon>
        <taxon>Bacilli</taxon>
        <taxon>Lactobacillales</taxon>
        <taxon>Lactobacillaceae</taxon>
        <taxon>Lacticaseibacillus</taxon>
    </lineage>
</organism>
<comment type="caution">
    <text evidence="2">The sequence shown here is derived from an EMBL/GenBank/DDBJ whole genome shotgun (WGS) entry which is preliminary data.</text>
</comment>
<gene>
    <name evidence="2" type="ORF">FD02_GL001324</name>
</gene>
<sequence length="149" mass="15978">MPSVFVNNGGIILSDLKDVERIINSAKQIAVATLTEDGSAPDVRIVLGVFDAASNQVLFMTSPQAEKAAEIAAHSQAAFATPQFGDNDVLRVRKATVKPINVTPAQLDLYNQQYPQTAKYAAHSAFFALSFKQAELTIKDEASTVDIPA</sequence>
<dbReference type="SUPFAM" id="SSF50475">
    <property type="entry name" value="FMN-binding split barrel"/>
    <property type="match status" value="1"/>
</dbReference>
<dbReference type="OrthoDB" id="2292918at2"/>
<dbReference type="AlphaFoldDB" id="A0A0R1JW26"/>
<dbReference type="STRING" id="1291734.FD02_GL001324"/>
<dbReference type="Proteomes" id="UP000051804">
    <property type="component" value="Unassembled WGS sequence"/>
</dbReference>
<keyword evidence="3" id="KW-1185">Reference proteome</keyword>
<dbReference type="EMBL" id="AZDJ01000016">
    <property type="protein sequence ID" value="KRK72905.1"/>
    <property type="molecule type" value="Genomic_DNA"/>
</dbReference>
<name>A0A0R1JW26_9LACO</name>
<dbReference type="InterPro" id="IPR011576">
    <property type="entry name" value="Pyridox_Oxase_N"/>
</dbReference>
<evidence type="ECO:0000313" key="3">
    <source>
        <dbReference type="Proteomes" id="UP000051804"/>
    </source>
</evidence>
<dbReference type="InterPro" id="IPR012349">
    <property type="entry name" value="Split_barrel_FMN-bd"/>
</dbReference>
<evidence type="ECO:0000259" key="1">
    <source>
        <dbReference type="Pfam" id="PF01243"/>
    </source>
</evidence>
<reference evidence="2 3" key="1">
    <citation type="journal article" date="2015" name="Genome Announc.">
        <title>Expanding the biotechnology potential of lactobacilli through comparative genomics of 213 strains and associated genera.</title>
        <authorList>
            <person name="Sun Z."/>
            <person name="Harris H.M."/>
            <person name="McCann A."/>
            <person name="Guo C."/>
            <person name="Argimon S."/>
            <person name="Zhang W."/>
            <person name="Yang X."/>
            <person name="Jeffery I.B."/>
            <person name="Cooney J.C."/>
            <person name="Kagawa T.F."/>
            <person name="Liu W."/>
            <person name="Song Y."/>
            <person name="Salvetti E."/>
            <person name="Wrobel A."/>
            <person name="Rasinkangas P."/>
            <person name="Parkhill J."/>
            <person name="Rea M.C."/>
            <person name="O'Sullivan O."/>
            <person name="Ritari J."/>
            <person name="Douillard F.P."/>
            <person name="Paul Ross R."/>
            <person name="Yang R."/>
            <person name="Briner A.E."/>
            <person name="Felis G.E."/>
            <person name="de Vos W.M."/>
            <person name="Barrangou R."/>
            <person name="Klaenhammer T.R."/>
            <person name="Caufield P.W."/>
            <person name="Cui Y."/>
            <person name="Zhang H."/>
            <person name="O'Toole P.W."/>
        </authorList>
    </citation>
    <scope>NUCLEOTIDE SEQUENCE [LARGE SCALE GENOMIC DNA]</scope>
    <source>
        <strain evidence="2 3">JCM 17158</strain>
    </source>
</reference>
<evidence type="ECO:0000313" key="2">
    <source>
        <dbReference type="EMBL" id="KRK72905.1"/>
    </source>
</evidence>
<dbReference type="Gene3D" id="2.30.110.10">
    <property type="entry name" value="Electron Transport, Fmn-binding Protein, Chain A"/>
    <property type="match status" value="1"/>
</dbReference>
<proteinExistence type="predicted"/>
<accession>A0A0R1JW26</accession>
<dbReference type="PATRIC" id="fig|1291734.4.peg.1362"/>